<evidence type="ECO:0000256" key="1">
    <source>
        <dbReference type="SAM" id="MobiDB-lite"/>
    </source>
</evidence>
<reference evidence="2" key="2">
    <citation type="submission" date="2023-01" db="EMBL/GenBank/DDBJ databases">
        <authorList>
            <person name="Petersen C."/>
        </authorList>
    </citation>
    <scope>NUCLEOTIDE SEQUENCE</scope>
    <source>
        <strain evidence="2">IBT 15450</strain>
    </source>
</reference>
<feature type="compositionally biased region" description="Polar residues" evidence="1">
    <location>
        <begin position="213"/>
        <end position="232"/>
    </location>
</feature>
<protein>
    <submittedName>
        <fullName evidence="2">Uncharacterized protein</fullName>
    </submittedName>
</protein>
<feature type="region of interest" description="Disordered" evidence="1">
    <location>
        <begin position="24"/>
        <end position="59"/>
    </location>
</feature>
<dbReference type="AlphaFoldDB" id="A0AAD6N306"/>
<gene>
    <name evidence="2" type="ORF">N7460_011379</name>
</gene>
<proteinExistence type="predicted"/>
<keyword evidence="3" id="KW-1185">Reference proteome</keyword>
<dbReference type="EMBL" id="JAQJZL010000015">
    <property type="protein sequence ID" value="KAJ6026562.1"/>
    <property type="molecule type" value="Genomic_DNA"/>
</dbReference>
<organism evidence="2 3">
    <name type="scientific">Penicillium canescens</name>
    <dbReference type="NCBI Taxonomy" id="5083"/>
    <lineage>
        <taxon>Eukaryota</taxon>
        <taxon>Fungi</taxon>
        <taxon>Dikarya</taxon>
        <taxon>Ascomycota</taxon>
        <taxon>Pezizomycotina</taxon>
        <taxon>Eurotiomycetes</taxon>
        <taxon>Eurotiomycetidae</taxon>
        <taxon>Eurotiales</taxon>
        <taxon>Aspergillaceae</taxon>
        <taxon>Penicillium</taxon>
    </lineage>
</organism>
<evidence type="ECO:0000313" key="2">
    <source>
        <dbReference type="EMBL" id="KAJ6026562.1"/>
    </source>
</evidence>
<reference evidence="2" key="1">
    <citation type="journal article" date="2023" name="IMA Fungus">
        <title>Comparative genomic study of the Penicillium genus elucidates a diverse pangenome and 15 lateral gene transfer events.</title>
        <authorList>
            <person name="Petersen C."/>
            <person name="Sorensen T."/>
            <person name="Nielsen M.R."/>
            <person name="Sondergaard T.E."/>
            <person name="Sorensen J.L."/>
            <person name="Fitzpatrick D.A."/>
            <person name="Frisvad J.C."/>
            <person name="Nielsen K.L."/>
        </authorList>
    </citation>
    <scope>NUCLEOTIDE SEQUENCE</scope>
    <source>
        <strain evidence="2">IBT 15450</strain>
    </source>
</reference>
<comment type="caution">
    <text evidence="2">The sequence shown here is derived from an EMBL/GenBank/DDBJ whole genome shotgun (WGS) entry which is preliminary data.</text>
</comment>
<name>A0AAD6N306_PENCN</name>
<accession>A0AAD6N306</accession>
<feature type="compositionally biased region" description="Basic residues" evidence="1">
    <location>
        <begin position="30"/>
        <end position="51"/>
    </location>
</feature>
<sequence>MLSGNVGRKKFFYNEDYEPLKPKTSAARITAKKTPVKRKAKAAKPAPKKPVPKKEKITKDLDKSDIDAQIERCRERIKAKIMPSIFETRLKGYLNRKEERDIMMNNEAEDLSWKVVQRLDDLENIRSWLEKGNDDDDQISNVKALIQAYTVGDLDWNTGLVTYWSKGKQLCQPRPFKWEEFLAISAKHKGHIGFWVEGGPKVGQILFKEIKPSTGTSNGSKGDQKSLLTPSSPVAGKNASHLIPR</sequence>
<evidence type="ECO:0000313" key="3">
    <source>
        <dbReference type="Proteomes" id="UP001219568"/>
    </source>
</evidence>
<feature type="region of interest" description="Disordered" evidence="1">
    <location>
        <begin position="213"/>
        <end position="245"/>
    </location>
</feature>
<dbReference type="Proteomes" id="UP001219568">
    <property type="component" value="Unassembled WGS sequence"/>
</dbReference>